<dbReference type="InterPro" id="IPR035965">
    <property type="entry name" value="PAS-like_dom_sf"/>
</dbReference>
<evidence type="ECO:0000313" key="3">
    <source>
        <dbReference type="Proteomes" id="UP000305874"/>
    </source>
</evidence>
<feature type="non-terminal residue" evidence="2">
    <location>
        <position position="1"/>
    </location>
</feature>
<name>A0A5S3YMM6_9GAMM</name>
<feature type="non-terminal residue" evidence="2">
    <location>
        <position position="78"/>
    </location>
</feature>
<protein>
    <recommendedName>
        <fullName evidence="1">PAC domain-containing protein</fullName>
    </recommendedName>
</protein>
<reference evidence="2 3" key="1">
    <citation type="submission" date="2017-12" db="EMBL/GenBank/DDBJ databases">
        <authorList>
            <person name="Paulsen S."/>
            <person name="Gram L.K."/>
        </authorList>
    </citation>
    <scope>NUCLEOTIDE SEQUENCE [LARGE SCALE GENOMIC DNA]</scope>
    <source>
        <strain evidence="2 3">S2897</strain>
    </source>
</reference>
<dbReference type="RefSeq" id="WP_171041946.1">
    <property type="nucleotide sequence ID" value="NZ_PNCG01000538.1"/>
</dbReference>
<dbReference type="Proteomes" id="UP000305874">
    <property type="component" value="Unassembled WGS sequence"/>
</dbReference>
<dbReference type="PROSITE" id="PS50113">
    <property type="entry name" value="PAC"/>
    <property type="match status" value="1"/>
</dbReference>
<organism evidence="2 3">
    <name type="scientific">Pseudoalteromonas ruthenica</name>
    <dbReference type="NCBI Taxonomy" id="151081"/>
    <lineage>
        <taxon>Bacteria</taxon>
        <taxon>Pseudomonadati</taxon>
        <taxon>Pseudomonadota</taxon>
        <taxon>Gammaproteobacteria</taxon>
        <taxon>Alteromonadales</taxon>
        <taxon>Pseudoalteromonadaceae</taxon>
        <taxon>Pseudoalteromonas</taxon>
    </lineage>
</organism>
<dbReference type="AlphaFoldDB" id="A0A5S3YMM6"/>
<dbReference type="Gene3D" id="3.30.450.20">
    <property type="entry name" value="PAS domain"/>
    <property type="match status" value="1"/>
</dbReference>
<accession>A0A5S3YMM6</accession>
<evidence type="ECO:0000313" key="2">
    <source>
        <dbReference type="EMBL" id="TMP76769.1"/>
    </source>
</evidence>
<reference evidence="3" key="2">
    <citation type="submission" date="2019-06" db="EMBL/GenBank/DDBJ databases">
        <title>Co-occurence of chitin degradation, pigmentation and bioactivity in marine Pseudoalteromonas.</title>
        <authorList>
            <person name="Sonnenschein E.C."/>
            <person name="Bech P.K."/>
        </authorList>
    </citation>
    <scope>NUCLEOTIDE SEQUENCE [LARGE SCALE GENOMIC DNA]</scope>
    <source>
        <strain evidence="3">S2897</strain>
    </source>
</reference>
<comment type="caution">
    <text evidence="2">The sequence shown here is derived from an EMBL/GenBank/DDBJ whole genome shotgun (WGS) entry which is preliminary data.</text>
</comment>
<gene>
    <name evidence="2" type="ORF">CWC05_21370</name>
</gene>
<feature type="domain" description="PAC" evidence="1">
    <location>
        <begin position="9"/>
        <end position="63"/>
    </location>
</feature>
<sequence>AQKIFQKQMNVAYELITLDGQDNAVELIVYEAPFFNSKGEVAGIVGMFLDVTQRNELERELVSSKELADRSAKVKGEF</sequence>
<proteinExistence type="predicted"/>
<dbReference type="EMBL" id="PNCG01000538">
    <property type="protein sequence ID" value="TMP76769.1"/>
    <property type="molecule type" value="Genomic_DNA"/>
</dbReference>
<dbReference type="InterPro" id="IPR000700">
    <property type="entry name" value="PAS-assoc_C"/>
</dbReference>
<dbReference type="SUPFAM" id="SSF55785">
    <property type="entry name" value="PYP-like sensor domain (PAS domain)"/>
    <property type="match status" value="1"/>
</dbReference>
<evidence type="ECO:0000259" key="1">
    <source>
        <dbReference type="PROSITE" id="PS50113"/>
    </source>
</evidence>